<dbReference type="PROSITE" id="PS51786">
    <property type="entry name" value="LON_PROTEOLYTIC"/>
    <property type="match status" value="1"/>
</dbReference>
<dbReference type="RefSeq" id="WP_142418604.1">
    <property type="nucleotide sequence ID" value="NZ_JADMSE010000016.1"/>
</dbReference>
<accession>A0A9X4B2N7</accession>
<dbReference type="EC" id="3.4.21.53" evidence="2"/>
<keyword evidence="3" id="KW-0175">Coiled coil</keyword>
<dbReference type="GO" id="GO:0004176">
    <property type="term" value="F:ATP-dependent peptidase activity"/>
    <property type="evidence" value="ECO:0007669"/>
    <property type="project" value="UniProtKB-UniRule"/>
</dbReference>
<protein>
    <recommendedName>
        <fullName evidence="2">endopeptidase La</fullName>
        <ecNumber evidence="2">3.4.21.53</ecNumber>
    </recommendedName>
</protein>
<dbReference type="GO" id="GO:0006508">
    <property type="term" value="P:proteolysis"/>
    <property type="evidence" value="ECO:0007669"/>
    <property type="project" value="UniProtKB-KW"/>
</dbReference>
<dbReference type="GO" id="GO:0004252">
    <property type="term" value="F:serine-type endopeptidase activity"/>
    <property type="evidence" value="ECO:0007669"/>
    <property type="project" value="UniProtKB-UniRule"/>
</dbReference>
<dbReference type="AlphaFoldDB" id="A0A9X4B2N7"/>
<evidence type="ECO:0000259" key="4">
    <source>
        <dbReference type="PROSITE" id="PS51786"/>
    </source>
</evidence>
<feature type="coiled-coil region" evidence="3">
    <location>
        <begin position="126"/>
        <end position="198"/>
    </location>
</feature>
<gene>
    <name evidence="5" type="ORF">NE398_17475</name>
</gene>
<feature type="active site" evidence="2">
    <location>
        <position position="679"/>
    </location>
</feature>
<dbReference type="InterPro" id="IPR046843">
    <property type="entry name" value="LonB_AAA-LID"/>
</dbReference>
<dbReference type="InterPro" id="IPR020568">
    <property type="entry name" value="Ribosomal_Su5_D2-typ_SF"/>
</dbReference>
<feature type="domain" description="Lon proteolytic" evidence="4">
    <location>
        <begin position="546"/>
        <end position="741"/>
    </location>
</feature>
<comment type="catalytic activity">
    <reaction evidence="2">
        <text>Hydrolysis of proteins in presence of ATP.</text>
        <dbReference type="EC" id="3.4.21.53"/>
    </reaction>
</comment>
<dbReference type="Gene3D" id="3.30.230.10">
    <property type="match status" value="1"/>
</dbReference>
<name>A0A9X4B2N7_9CLOT</name>
<dbReference type="SUPFAM" id="SSF54211">
    <property type="entry name" value="Ribosomal protein S5 domain 2-like"/>
    <property type="match status" value="1"/>
</dbReference>
<dbReference type="GO" id="GO:0005524">
    <property type="term" value="F:ATP binding"/>
    <property type="evidence" value="ECO:0007669"/>
    <property type="project" value="InterPro"/>
</dbReference>
<dbReference type="PANTHER" id="PTHR10046">
    <property type="entry name" value="ATP DEPENDENT LON PROTEASE FAMILY MEMBER"/>
    <property type="match status" value="1"/>
</dbReference>
<dbReference type="InterPro" id="IPR014721">
    <property type="entry name" value="Ribsml_uS5_D2-typ_fold_subgr"/>
</dbReference>
<feature type="active site" evidence="2">
    <location>
        <position position="636"/>
    </location>
</feature>
<evidence type="ECO:0000256" key="3">
    <source>
        <dbReference type="SAM" id="Coils"/>
    </source>
</evidence>
<evidence type="ECO:0000313" key="6">
    <source>
        <dbReference type="Proteomes" id="UP001141183"/>
    </source>
</evidence>
<dbReference type="Pfam" id="PF05362">
    <property type="entry name" value="Lon_C"/>
    <property type="match status" value="1"/>
</dbReference>
<dbReference type="InterPro" id="IPR008269">
    <property type="entry name" value="Lon_proteolytic"/>
</dbReference>
<dbReference type="InterPro" id="IPR027417">
    <property type="entry name" value="P-loop_NTPase"/>
</dbReference>
<dbReference type="InterPro" id="IPR041699">
    <property type="entry name" value="AAA_32"/>
</dbReference>
<organism evidence="5 6">
    <name type="scientific">Clostridium tertium</name>
    <dbReference type="NCBI Taxonomy" id="1559"/>
    <lineage>
        <taxon>Bacteria</taxon>
        <taxon>Bacillati</taxon>
        <taxon>Bacillota</taxon>
        <taxon>Clostridia</taxon>
        <taxon>Eubacteriales</taxon>
        <taxon>Clostridiaceae</taxon>
        <taxon>Clostridium</taxon>
    </lineage>
</organism>
<evidence type="ECO:0000256" key="1">
    <source>
        <dbReference type="ARBA" id="ARBA00022670"/>
    </source>
</evidence>
<dbReference type="Pfam" id="PF20436">
    <property type="entry name" value="LonB_AAA-LID"/>
    <property type="match status" value="1"/>
</dbReference>
<comment type="similarity">
    <text evidence="2">Belongs to the peptidase S16 family.</text>
</comment>
<dbReference type="Proteomes" id="UP001141183">
    <property type="component" value="Unassembled WGS sequence"/>
</dbReference>
<proteinExistence type="inferred from homology"/>
<reference evidence="5" key="1">
    <citation type="submission" date="2022-05" db="EMBL/GenBank/DDBJ databases">
        <title>Draft genome sequence of Clostridium tertium strain CP3 isolated from Peru.</title>
        <authorList>
            <person name="Hurtado R."/>
            <person name="Lima L."/>
            <person name="Sousa T."/>
            <person name="Jaiswal A.K."/>
            <person name="Tiwari S."/>
            <person name="Maturrano L."/>
            <person name="Brenig B."/>
            <person name="Azevedo V."/>
        </authorList>
    </citation>
    <scope>NUCLEOTIDE SEQUENCE</scope>
    <source>
        <strain evidence="5">CP3</strain>
    </source>
</reference>
<comment type="caution">
    <text evidence="5">The sequence shown here is derived from an EMBL/GenBank/DDBJ whole genome shotgun (WGS) entry which is preliminary data.</text>
</comment>
<dbReference type="GO" id="GO:0030163">
    <property type="term" value="P:protein catabolic process"/>
    <property type="evidence" value="ECO:0007669"/>
    <property type="project" value="InterPro"/>
</dbReference>
<evidence type="ECO:0000256" key="2">
    <source>
        <dbReference type="PROSITE-ProRule" id="PRU01122"/>
    </source>
</evidence>
<dbReference type="Gene3D" id="1.10.8.60">
    <property type="match status" value="1"/>
</dbReference>
<dbReference type="EMBL" id="JAMRYU010000021">
    <property type="protein sequence ID" value="MDC4241927.1"/>
    <property type="molecule type" value="Genomic_DNA"/>
</dbReference>
<evidence type="ECO:0000313" key="5">
    <source>
        <dbReference type="EMBL" id="MDC4241927.1"/>
    </source>
</evidence>
<keyword evidence="2" id="KW-0378">Hydrolase</keyword>
<keyword evidence="6" id="KW-1185">Reference proteome</keyword>
<dbReference type="Pfam" id="PF13654">
    <property type="entry name" value="AAA_32"/>
    <property type="match status" value="1"/>
</dbReference>
<keyword evidence="2" id="KW-0720">Serine protease</keyword>
<dbReference type="Gene3D" id="3.40.50.300">
    <property type="entry name" value="P-loop containing nucleotide triphosphate hydrolases"/>
    <property type="match status" value="2"/>
</dbReference>
<dbReference type="InterPro" id="IPR027065">
    <property type="entry name" value="Lon_Prtase"/>
</dbReference>
<dbReference type="PRINTS" id="PR00830">
    <property type="entry name" value="ENDOLAPTASE"/>
</dbReference>
<sequence>MRKELTSQEVKFNFKFKESDLKGSVTKIPEIDSEYEKIGRALNINKEGYNLYLIDSFSKEKLKKLQGYIEEQYKYLEPPKDICYVSLEDDKKPEVLFVSNGNGKKLKDAVEEIRNNYIEIVEEFYNASSEDEKDELIEEIQSKRNDYISELMEMAKKEDFEVKVTNKGFAFIPLISGKVISEREYDNLEKNKKEAIVAKASILKKKAESVLGKLKEIETKSIKKLKEIYSDFLANEMEGYKDEVLLEFIDDDAAYEYLEKLFISMEKEIISCYTMDIEEDEEQLYQVINKYDIHLLVDNSLRSTPPVIYEEDPNLNNLMGFIEYENHNGVYTTDISLINSGTLLKANGGCLIVRVSSLANNSYSYYHLKKALITNKITYDISKSYVEVISISGLKPQPIPIDVKVILIGDQETYDTLYSLDEDFRKLFPLRAEFNPIVETNDNVTAYINKSIKDKVKRNNLMPITEDGVNEIIKYLSRTANSKTKINIDTTEIEKLMILANDNAKKRNSLMIESKDIVDIAYVKERIENEYDKLYKENKILISIIGKKVGVINALAVLDTGYHSFGKPMRITCVSHKGSGRIVDIHKESRLSGKIHEKSINILKGLLNNIINPYEEIPVDFYLSFEQIYGLVDGDSASVAEIICILSSLSKRPIKQTIAVTGSINQLGEVQAIGGVNEKIEGFYRVCDFLDTVKNKGVLIPSSNKDELILIPEIEKSIENGDFHIYTMDNLDDAIETLILEEGESLEDFYTSLQLELKKYKKVIEKKEE</sequence>
<keyword evidence="1 2" id="KW-0645">Protease</keyword>